<organism evidence="2 3">
    <name type="scientific">Lithohypha guttulata</name>
    <dbReference type="NCBI Taxonomy" id="1690604"/>
    <lineage>
        <taxon>Eukaryota</taxon>
        <taxon>Fungi</taxon>
        <taxon>Dikarya</taxon>
        <taxon>Ascomycota</taxon>
        <taxon>Pezizomycotina</taxon>
        <taxon>Eurotiomycetes</taxon>
        <taxon>Chaetothyriomycetidae</taxon>
        <taxon>Chaetothyriales</taxon>
        <taxon>Trichomeriaceae</taxon>
        <taxon>Lithohypha</taxon>
    </lineage>
</organism>
<accession>A0ABR0JXM8</accession>
<evidence type="ECO:0000256" key="1">
    <source>
        <dbReference type="SAM" id="MobiDB-lite"/>
    </source>
</evidence>
<gene>
    <name evidence="2" type="ORF">LTR24_009488</name>
</gene>
<feature type="region of interest" description="Disordered" evidence="1">
    <location>
        <begin position="72"/>
        <end position="113"/>
    </location>
</feature>
<dbReference type="Proteomes" id="UP001345013">
    <property type="component" value="Unassembled WGS sequence"/>
</dbReference>
<comment type="caution">
    <text evidence="2">The sequence shown here is derived from an EMBL/GenBank/DDBJ whole genome shotgun (WGS) entry which is preliminary data.</text>
</comment>
<protein>
    <submittedName>
        <fullName evidence="2">Uncharacterized protein</fullName>
    </submittedName>
</protein>
<feature type="compositionally biased region" description="Basic and acidic residues" evidence="1">
    <location>
        <begin position="74"/>
        <end position="87"/>
    </location>
</feature>
<dbReference type="EMBL" id="JAVRRG010000210">
    <property type="protein sequence ID" value="KAK5077627.1"/>
    <property type="molecule type" value="Genomic_DNA"/>
</dbReference>
<keyword evidence="3" id="KW-1185">Reference proteome</keyword>
<proteinExistence type="predicted"/>
<reference evidence="2 3" key="1">
    <citation type="submission" date="2023-08" db="EMBL/GenBank/DDBJ databases">
        <title>Black Yeasts Isolated from many extreme environments.</title>
        <authorList>
            <person name="Coleine C."/>
            <person name="Stajich J.E."/>
            <person name="Selbmann L."/>
        </authorList>
    </citation>
    <scope>NUCLEOTIDE SEQUENCE [LARGE SCALE GENOMIC DNA]</scope>
    <source>
        <strain evidence="2 3">CCFEE 5885</strain>
    </source>
</reference>
<evidence type="ECO:0000313" key="2">
    <source>
        <dbReference type="EMBL" id="KAK5077627.1"/>
    </source>
</evidence>
<evidence type="ECO:0000313" key="3">
    <source>
        <dbReference type="Proteomes" id="UP001345013"/>
    </source>
</evidence>
<name>A0ABR0JXM8_9EURO</name>
<feature type="compositionally biased region" description="Basic and acidic residues" evidence="1">
    <location>
        <begin position="94"/>
        <end position="104"/>
    </location>
</feature>
<sequence length="113" mass="12052">MSFFLKAQPIIRQAAIARPSPRLFSTAVIYQKAPTETVKDGLKAVDRTVSDTIVAGIDKGIEVKDQAASTAGMKAKEAQGEAQEKMGEAQGKYAEVKGEAKGKAQEIQNKAQS</sequence>